<gene>
    <name evidence="7" type="ORF">QTN47_20255</name>
</gene>
<dbReference type="PANTHER" id="PTHR30221">
    <property type="entry name" value="SMALL-CONDUCTANCE MECHANOSENSITIVE CHANNEL"/>
    <property type="match status" value="1"/>
</dbReference>
<feature type="domain" description="Mechanosensitive ion channel MscS" evidence="6">
    <location>
        <begin position="138"/>
        <end position="212"/>
    </location>
</feature>
<comment type="caution">
    <text evidence="7">The sequence shown here is derived from an EMBL/GenBank/DDBJ whole genome shotgun (WGS) entry which is preliminary data.</text>
</comment>
<feature type="transmembrane region" description="Helical" evidence="5">
    <location>
        <begin position="126"/>
        <end position="150"/>
    </location>
</feature>
<protein>
    <submittedName>
        <fullName evidence="7">Mechanosensitive ion channel</fullName>
    </submittedName>
</protein>
<dbReference type="Gene3D" id="2.30.30.60">
    <property type="match status" value="1"/>
</dbReference>
<evidence type="ECO:0000259" key="6">
    <source>
        <dbReference type="Pfam" id="PF00924"/>
    </source>
</evidence>
<evidence type="ECO:0000313" key="7">
    <source>
        <dbReference type="EMBL" id="MEX6689851.1"/>
    </source>
</evidence>
<feature type="transmembrane region" description="Helical" evidence="5">
    <location>
        <begin position="21"/>
        <end position="40"/>
    </location>
</feature>
<dbReference type="Gene3D" id="1.10.287.1260">
    <property type="match status" value="1"/>
</dbReference>
<name>A0ABV3ZL80_9BACT</name>
<dbReference type="Proteomes" id="UP001560573">
    <property type="component" value="Unassembled WGS sequence"/>
</dbReference>
<reference evidence="7 8" key="1">
    <citation type="submission" date="2023-07" db="EMBL/GenBank/DDBJ databases">
        <authorList>
            <person name="Lian W.-H."/>
        </authorList>
    </citation>
    <scope>NUCLEOTIDE SEQUENCE [LARGE SCALE GENOMIC DNA]</scope>
    <source>
        <strain evidence="7 8">SYSU DXS3180</strain>
    </source>
</reference>
<sequence>MDIAENKKSTDELTYIKSKHKMWIGSYIFIAIAFGIFYWLLHLHVFAIEWLQRPVVIKCCLATVIVFVILTISKYVEALFTKYGHAKAVTYNFVRLVRIIAVIAIGMVIIGFLFENWYTAAVSLGLISLVLGFALQTPISSFIGWLYIVIRLPYKVGDRIQLGTFKGDVVEISYLDTTLWEFGGDYLTNDLPTGRLIRFPNTLVLQGEVYNYSWRKFPYIWNEIPFHVAYESNLSYVEAVLRKVAKDALGKDMEEKVNELKLLVKQTAVDELDIKEYPFVTFRTNPNTWIEASVNYLVNPKKASEVRNKIIKNATTELLKEPEKVMFPNSNAR</sequence>
<dbReference type="InterPro" id="IPR006685">
    <property type="entry name" value="MscS_channel_2nd"/>
</dbReference>
<keyword evidence="4 5" id="KW-0472">Membrane</keyword>
<organism evidence="7 8">
    <name type="scientific">Danxiaibacter flavus</name>
    <dbReference type="NCBI Taxonomy" id="3049108"/>
    <lineage>
        <taxon>Bacteria</taxon>
        <taxon>Pseudomonadati</taxon>
        <taxon>Bacteroidota</taxon>
        <taxon>Chitinophagia</taxon>
        <taxon>Chitinophagales</taxon>
        <taxon>Chitinophagaceae</taxon>
        <taxon>Danxiaibacter</taxon>
    </lineage>
</organism>
<evidence type="ECO:0000256" key="5">
    <source>
        <dbReference type="SAM" id="Phobius"/>
    </source>
</evidence>
<dbReference type="RefSeq" id="WP_369331258.1">
    <property type="nucleotide sequence ID" value="NZ_JAULBC010000007.1"/>
</dbReference>
<feature type="transmembrane region" description="Helical" evidence="5">
    <location>
        <begin position="96"/>
        <end position="114"/>
    </location>
</feature>
<accession>A0ABV3ZL80</accession>
<feature type="transmembrane region" description="Helical" evidence="5">
    <location>
        <begin position="55"/>
        <end position="76"/>
    </location>
</feature>
<evidence type="ECO:0000256" key="2">
    <source>
        <dbReference type="ARBA" id="ARBA00022692"/>
    </source>
</evidence>
<dbReference type="InterPro" id="IPR045275">
    <property type="entry name" value="MscS_archaea/bacteria_type"/>
</dbReference>
<keyword evidence="2 5" id="KW-0812">Transmembrane</keyword>
<dbReference type="SUPFAM" id="SSF50182">
    <property type="entry name" value="Sm-like ribonucleoproteins"/>
    <property type="match status" value="1"/>
</dbReference>
<evidence type="ECO:0000313" key="8">
    <source>
        <dbReference type="Proteomes" id="UP001560573"/>
    </source>
</evidence>
<proteinExistence type="predicted"/>
<dbReference type="EMBL" id="JAULBC010000007">
    <property type="protein sequence ID" value="MEX6689851.1"/>
    <property type="molecule type" value="Genomic_DNA"/>
</dbReference>
<keyword evidence="3 5" id="KW-1133">Transmembrane helix</keyword>
<keyword evidence="8" id="KW-1185">Reference proteome</keyword>
<evidence type="ECO:0000256" key="3">
    <source>
        <dbReference type="ARBA" id="ARBA00022989"/>
    </source>
</evidence>
<comment type="subcellular location">
    <subcellularLocation>
        <location evidence="1">Membrane</location>
    </subcellularLocation>
</comment>
<dbReference type="InterPro" id="IPR010920">
    <property type="entry name" value="LSM_dom_sf"/>
</dbReference>
<evidence type="ECO:0000256" key="1">
    <source>
        <dbReference type="ARBA" id="ARBA00004370"/>
    </source>
</evidence>
<dbReference type="Pfam" id="PF00924">
    <property type="entry name" value="MS_channel_2nd"/>
    <property type="match status" value="1"/>
</dbReference>
<evidence type="ECO:0000256" key="4">
    <source>
        <dbReference type="ARBA" id="ARBA00023136"/>
    </source>
</evidence>
<dbReference type="InterPro" id="IPR023408">
    <property type="entry name" value="MscS_beta-dom_sf"/>
</dbReference>
<dbReference type="PANTHER" id="PTHR30221:SF1">
    <property type="entry name" value="SMALL-CONDUCTANCE MECHANOSENSITIVE CHANNEL"/>
    <property type="match status" value="1"/>
</dbReference>